<dbReference type="Proteomes" id="UP001219630">
    <property type="component" value="Chromosome"/>
</dbReference>
<reference evidence="1 2" key="1">
    <citation type="submission" date="2022-12" db="EMBL/GenBank/DDBJ databases">
        <title>Complete genome sequencing of Dickeya lacustris type strain LMG30899.</title>
        <authorList>
            <person name="Dobhal S."/>
            <person name="Arizala D."/>
            <person name="Arif M."/>
        </authorList>
    </citation>
    <scope>NUCLEOTIDE SEQUENCE [LARGE SCALE GENOMIC DNA]</scope>
    <source>
        <strain evidence="1 2">LMG30899</strain>
    </source>
</reference>
<organism evidence="1 2">
    <name type="scientific">Dickeya lacustris</name>
    <dbReference type="NCBI Taxonomy" id="2259638"/>
    <lineage>
        <taxon>Bacteria</taxon>
        <taxon>Pseudomonadati</taxon>
        <taxon>Pseudomonadota</taxon>
        <taxon>Gammaproteobacteria</taxon>
        <taxon>Enterobacterales</taxon>
        <taxon>Pectobacteriaceae</taxon>
        <taxon>Dickeya</taxon>
    </lineage>
</organism>
<dbReference type="RefSeq" id="WP_125259400.1">
    <property type="nucleotide sequence ID" value="NZ_CP114280.1"/>
</dbReference>
<accession>A0ABY8G7S9</accession>
<evidence type="ECO:0000313" key="2">
    <source>
        <dbReference type="Proteomes" id="UP001219630"/>
    </source>
</evidence>
<evidence type="ECO:0000313" key="1">
    <source>
        <dbReference type="EMBL" id="WFN55963.1"/>
    </source>
</evidence>
<sequence>MVTIDDQTIDKIISALSDTNNPTAAFEAARIISKWLLEYELTYLSLTDEQLNRLRKAEASI</sequence>
<keyword evidence="2" id="KW-1185">Reference proteome</keyword>
<gene>
    <name evidence="1" type="ORF">O1Q98_01120</name>
</gene>
<dbReference type="EMBL" id="CP114280">
    <property type="protein sequence ID" value="WFN55963.1"/>
    <property type="molecule type" value="Genomic_DNA"/>
</dbReference>
<name>A0ABY8G7S9_9GAMM</name>
<protein>
    <submittedName>
        <fullName evidence="1">Uncharacterized protein</fullName>
    </submittedName>
</protein>
<proteinExistence type="predicted"/>